<name>A0A0F8XBX5_9ZZZZ</name>
<accession>A0A0F8XBX5</accession>
<dbReference type="EMBL" id="LAZR01060126">
    <property type="protein sequence ID" value="KKK66333.1"/>
    <property type="molecule type" value="Genomic_DNA"/>
</dbReference>
<comment type="caution">
    <text evidence="1">The sequence shown here is derived from an EMBL/GenBank/DDBJ whole genome shotgun (WGS) entry which is preliminary data.</text>
</comment>
<evidence type="ECO:0000313" key="1">
    <source>
        <dbReference type="EMBL" id="KKK66333.1"/>
    </source>
</evidence>
<protein>
    <submittedName>
        <fullName evidence="1">Uncharacterized protein</fullName>
    </submittedName>
</protein>
<reference evidence="1" key="1">
    <citation type="journal article" date="2015" name="Nature">
        <title>Complex archaea that bridge the gap between prokaryotes and eukaryotes.</title>
        <authorList>
            <person name="Spang A."/>
            <person name="Saw J.H."/>
            <person name="Jorgensen S.L."/>
            <person name="Zaremba-Niedzwiedzka K."/>
            <person name="Martijn J."/>
            <person name="Lind A.E."/>
            <person name="van Eijk R."/>
            <person name="Schleper C."/>
            <person name="Guy L."/>
            <person name="Ettema T.J."/>
        </authorList>
    </citation>
    <scope>NUCLEOTIDE SEQUENCE</scope>
</reference>
<dbReference type="AlphaFoldDB" id="A0A0F8XBX5"/>
<gene>
    <name evidence="1" type="ORF">LCGC14_2965150</name>
</gene>
<proteinExistence type="predicted"/>
<organism evidence="1">
    <name type="scientific">marine sediment metagenome</name>
    <dbReference type="NCBI Taxonomy" id="412755"/>
    <lineage>
        <taxon>unclassified sequences</taxon>
        <taxon>metagenomes</taxon>
        <taxon>ecological metagenomes</taxon>
    </lineage>
</organism>
<sequence length="139" mass="15913">MSKMTVQERLELVRKAIKIIAWEGNVDNLITTYSDMEILAALDSLTNEVDAIETHIAEQDKTIEMQHKSLKNTGRLLAIERKEITMLKRAMELMSKHVDLVECLAWKSEIECDVDGYDSCEKCWTDHFKAQAAKELVGK</sequence>